<protein>
    <submittedName>
        <fullName evidence="2">Crp/Fnr family transcriptional regulator</fullName>
    </submittedName>
</protein>
<sequence length="194" mass="22716">MDFNAITHIVSRMRRHYPVSDAAVGALAERLEERIFPRGHLLTQPGIRDHYVYFIERGCTRTYFPVNGKDVTNWFSCEGDITFSSTSFYHKAPAYEFVEVLEDSCIYLITIENLERLFDQEIDLANWSRVLHQEVLLKMQTLRLDRLMLSAGERYEKFCQENPCLLKRVNLGYIASYLGITQQYLSNLRAGKRF</sequence>
<evidence type="ECO:0000313" key="2">
    <source>
        <dbReference type="EMBL" id="RXK83686.1"/>
    </source>
</evidence>
<name>A0A4Q1D6Q4_9BACT</name>
<dbReference type="EMBL" id="SDHZ01000002">
    <property type="protein sequence ID" value="RXK83686.1"/>
    <property type="molecule type" value="Genomic_DNA"/>
</dbReference>
<dbReference type="SUPFAM" id="SSF51206">
    <property type="entry name" value="cAMP-binding domain-like"/>
    <property type="match status" value="1"/>
</dbReference>
<proteinExistence type="predicted"/>
<organism evidence="2 3">
    <name type="scientific">Filimonas effusa</name>
    <dbReference type="NCBI Taxonomy" id="2508721"/>
    <lineage>
        <taxon>Bacteria</taxon>
        <taxon>Pseudomonadati</taxon>
        <taxon>Bacteroidota</taxon>
        <taxon>Chitinophagia</taxon>
        <taxon>Chitinophagales</taxon>
        <taxon>Chitinophagaceae</taxon>
        <taxon>Filimonas</taxon>
    </lineage>
</organism>
<dbReference type="InterPro" id="IPR014710">
    <property type="entry name" value="RmlC-like_jellyroll"/>
</dbReference>
<reference evidence="2 3" key="1">
    <citation type="submission" date="2019-01" db="EMBL/GenBank/DDBJ databases">
        <title>Filimonas sp. strain TTM-71.</title>
        <authorList>
            <person name="Chen W.-M."/>
        </authorList>
    </citation>
    <scope>NUCLEOTIDE SEQUENCE [LARGE SCALE GENOMIC DNA]</scope>
    <source>
        <strain evidence="2 3">TTM-71</strain>
    </source>
</reference>
<dbReference type="InterPro" id="IPR000595">
    <property type="entry name" value="cNMP-bd_dom"/>
</dbReference>
<dbReference type="OrthoDB" id="680421at2"/>
<feature type="domain" description="Cyclic nucleotide-binding" evidence="1">
    <location>
        <begin position="34"/>
        <end position="120"/>
    </location>
</feature>
<comment type="caution">
    <text evidence="2">The sequence shown here is derived from an EMBL/GenBank/DDBJ whole genome shotgun (WGS) entry which is preliminary data.</text>
</comment>
<keyword evidence="3" id="KW-1185">Reference proteome</keyword>
<dbReference type="Gene3D" id="2.60.120.10">
    <property type="entry name" value="Jelly Rolls"/>
    <property type="match status" value="1"/>
</dbReference>
<dbReference type="AlphaFoldDB" id="A0A4Q1D6Q4"/>
<gene>
    <name evidence="2" type="ORF">ESB13_16530</name>
</gene>
<evidence type="ECO:0000313" key="3">
    <source>
        <dbReference type="Proteomes" id="UP000290545"/>
    </source>
</evidence>
<dbReference type="Proteomes" id="UP000290545">
    <property type="component" value="Unassembled WGS sequence"/>
</dbReference>
<dbReference type="InterPro" id="IPR018490">
    <property type="entry name" value="cNMP-bd_dom_sf"/>
</dbReference>
<accession>A0A4Q1D6Q4</accession>
<dbReference type="Pfam" id="PF00027">
    <property type="entry name" value="cNMP_binding"/>
    <property type="match status" value="1"/>
</dbReference>
<evidence type="ECO:0000259" key="1">
    <source>
        <dbReference type="Pfam" id="PF00027"/>
    </source>
</evidence>